<dbReference type="NCBIfam" id="NF005679">
    <property type="entry name" value="PRK07475.1"/>
    <property type="match status" value="1"/>
</dbReference>
<protein>
    <recommendedName>
        <fullName evidence="3">Aspartate/glutamate racemase family protein</fullName>
    </recommendedName>
</protein>
<comment type="caution">
    <text evidence="1">The sequence shown here is derived from an EMBL/GenBank/DDBJ whole genome shotgun (WGS) entry which is preliminary data.</text>
</comment>
<sequence>MTVYHARRGQVSYGYPIGMLCAEWHIPFIPGDLNHASTFDFPVRYLTVPEVSGASVLTGTGHFAEALIRAAKQLQSEGVRAITSNCGFMARYQRAVAEHVDIPVFLSSLLQIPMITSMLGSGKSVGILAANSAALTPDLLESVGITDARRLVVHGLEQYEHFNEVVLQETGILDDQRLTAEVVAAALEIRRTTPDLGAYLLECSDLPVYSDAIYRATGLPVYDWAGFIDYVHRSISPRTYTGIY</sequence>
<reference evidence="1 2" key="1">
    <citation type="journal article" date="2015" name="Genome Announc.">
        <title>Draft Genome Sequence of Rhodococcus rhodochrous Strain KG-21, a Soil Isolate from Oil Fields of Krishna-Godavari Basin, India.</title>
        <authorList>
            <person name="Dawar C."/>
            <person name="Aggarwal R.K."/>
        </authorList>
    </citation>
    <scope>NUCLEOTIDE SEQUENCE [LARGE SCALE GENOMIC DNA]</scope>
    <source>
        <strain evidence="1 2">KG-21</strain>
    </source>
</reference>
<dbReference type="RefSeq" id="WP_081005086.1">
    <property type="nucleotide sequence ID" value="NZ_AZYO01000004.1"/>
</dbReference>
<evidence type="ECO:0000313" key="1">
    <source>
        <dbReference type="EMBL" id="KOS57603.1"/>
    </source>
</evidence>
<reference evidence="2" key="2">
    <citation type="submission" date="2015-01" db="EMBL/GenBank/DDBJ databases">
        <title>Draft genome sequence of potential hydrocarbon metabolising strain of Rhodococcus rhodochrous.</title>
        <authorList>
            <person name="Aggarwal R.K."/>
            <person name="Dawar C."/>
        </authorList>
    </citation>
    <scope>NUCLEOTIDE SEQUENCE [LARGE SCALE GENOMIC DNA]</scope>
    <source>
        <strain evidence="2">KG-21</strain>
    </source>
</reference>
<proteinExistence type="predicted"/>
<dbReference type="AlphaFoldDB" id="A0A0M9WQC2"/>
<evidence type="ECO:0000313" key="2">
    <source>
        <dbReference type="Proteomes" id="UP000037712"/>
    </source>
</evidence>
<dbReference type="Proteomes" id="UP000037712">
    <property type="component" value="Unassembled WGS sequence"/>
</dbReference>
<name>A0A0M9WQC2_RHORH</name>
<dbReference type="EMBL" id="AZYO01000004">
    <property type="protein sequence ID" value="KOS57603.1"/>
    <property type="molecule type" value="Genomic_DNA"/>
</dbReference>
<dbReference type="PATRIC" id="fig|1441923.3.peg.846"/>
<gene>
    <name evidence="1" type="ORF">Z051_03795</name>
</gene>
<accession>A0A0M9WQC2</accession>
<organism evidence="1 2">
    <name type="scientific">Rhodococcus rhodochrous KG-21</name>
    <dbReference type="NCBI Taxonomy" id="1441923"/>
    <lineage>
        <taxon>Bacteria</taxon>
        <taxon>Bacillati</taxon>
        <taxon>Actinomycetota</taxon>
        <taxon>Actinomycetes</taxon>
        <taxon>Mycobacteriales</taxon>
        <taxon>Nocardiaceae</taxon>
        <taxon>Rhodococcus</taxon>
    </lineage>
</organism>
<evidence type="ECO:0008006" key="3">
    <source>
        <dbReference type="Google" id="ProtNLM"/>
    </source>
</evidence>